<dbReference type="InterPro" id="IPR003660">
    <property type="entry name" value="HAMP_dom"/>
</dbReference>
<dbReference type="PRINTS" id="PR00260">
    <property type="entry name" value="CHEMTRNSDUCR"/>
</dbReference>
<keyword evidence="10" id="KW-1185">Reference proteome</keyword>
<protein>
    <submittedName>
        <fullName evidence="9">Methyl-accepting chemotaxis protein</fullName>
    </submittedName>
</protein>
<dbReference type="PROSITE" id="PS50885">
    <property type="entry name" value="HAMP"/>
    <property type="match status" value="2"/>
</dbReference>
<dbReference type="SUPFAM" id="SSF58104">
    <property type="entry name" value="Methyl-accepting chemotaxis protein (MCP) signaling domain"/>
    <property type="match status" value="1"/>
</dbReference>
<dbReference type="Gene3D" id="1.20.58.920">
    <property type="match status" value="1"/>
</dbReference>
<dbReference type="SMART" id="SM00283">
    <property type="entry name" value="MA"/>
    <property type="match status" value="1"/>
</dbReference>
<evidence type="ECO:0000256" key="6">
    <source>
        <dbReference type="SAM" id="Phobius"/>
    </source>
</evidence>
<reference evidence="9 10" key="1">
    <citation type="submission" date="2018-09" db="EMBL/GenBank/DDBJ databases">
        <title>Marinorhizobium profundi gen. nov., sp. nov., isolated from a deep-sea sediment sample from the New Britain Trench and proposal of Marinorhizobiaceae fam. nov. in the order Rhizobiales of the class Alphaproteobacteria.</title>
        <authorList>
            <person name="Cao J."/>
        </authorList>
    </citation>
    <scope>NUCLEOTIDE SEQUENCE [LARGE SCALE GENOMIC DNA]</scope>
    <source>
        <strain evidence="9 10">WS11</strain>
    </source>
</reference>
<dbReference type="PANTHER" id="PTHR43531">
    <property type="entry name" value="PROTEIN ICFG"/>
    <property type="match status" value="1"/>
</dbReference>
<evidence type="ECO:0000259" key="8">
    <source>
        <dbReference type="PROSITE" id="PS50885"/>
    </source>
</evidence>
<name>A0A3S9B081_9HYPH</name>
<dbReference type="OrthoDB" id="3378718at2"/>
<dbReference type="EMBL" id="CP032509">
    <property type="protein sequence ID" value="AZN70354.1"/>
    <property type="molecule type" value="Genomic_DNA"/>
</dbReference>
<dbReference type="CDD" id="cd11386">
    <property type="entry name" value="MCP_signal"/>
    <property type="match status" value="1"/>
</dbReference>
<feature type="region of interest" description="Disordered" evidence="5">
    <location>
        <begin position="565"/>
        <end position="587"/>
    </location>
</feature>
<accession>A0A3S9B081</accession>
<dbReference type="GO" id="GO:0004888">
    <property type="term" value="F:transmembrane signaling receptor activity"/>
    <property type="evidence" value="ECO:0007669"/>
    <property type="project" value="InterPro"/>
</dbReference>
<dbReference type="Gene3D" id="6.10.340.10">
    <property type="match status" value="1"/>
</dbReference>
<dbReference type="FunFam" id="1.10.287.950:FF:000001">
    <property type="entry name" value="Methyl-accepting chemotaxis sensory transducer"/>
    <property type="match status" value="1"/>
</dbReference>
<feature type="domain" description="Methyl-accepting transducer" evidence="7">
    <location>
        <begin position="648"/>
        <end position="877"/>
    </location>
</feature>
<keyword evidence="2" id="KW-0145">Chemotaxis</keyword>
<dbReference type="KEGG" id="abaw:D5400_02840"/>
<evidence type="ECO:0000256" key="4">
    <source>
        <dbReference type="PROSITE-ProRule" id="PRU00284"/>
    </source>
</evidence>
<evidence type="ECO:0000313" key="10">
    <source>
        <dbReference type="Proteomes" id="UP000268192"/>
    </source>
</evidence>
<dbReference type="SMART" id="SM00304">
    <property type="entry name" value="HAMP"/>
    <property type="match status" value="2"/>
</dbReference>
<dbReference type="Gene3D" id="1.10.287.950">
    <property type="entry name" value="Methyl-accepting chemotaxis protein"/>
    <property type="match status" value="1"/>
</dbReference>
<keyword evidence="6" id="KW-0472">Membrane</keyword>
<feature type="domain" description="HAMP" evidence="8">
    <location>
        <begin position="510"/>
        <end position="563"/>
    </location>
</feature>
<feature type="domain" description="HAMP" evidence="8">
    <location>
        <begin position="591"/>
        <end position="643"/>
    </location>
</feature>
<keyword evidence="4" id="KW-0807">Transducer</keyword>
<dbReference type="Proteomes" id="UP000268192">
    <property type="component" value="Chromosome"/>
</dbReference>
<dbReference type="GO" id="GO:0007165">
    <property type="term" value="P:signal transduction"/>
    <property type="evidence" value="ECO:0007669"/>
    <property type="project" value="UniProtKB-KW"/>
</dbReference>
<feature type="transmembrane region" description="Helical" evidence="6">
    <location>
        <begin position="487"/>
        <end position="508"/>
    </location>
</feature>
<dbReference type="InterPro" id="IPR004089">
    <property type="entry name" value="MCPsignal_dom"/>
</dbReference>
<gene>
    <name evidence="9" type="ORF">D5400_02840</name>
</gene>
<dbReference type="PANTHER" id="PTHR43531:SF11">
    <property type="entry name" value="METHYL-ACCEPTING CHEMOTAXIS PROTEIN 3"/>
    <property type="match status" value="1"/>
</dbReference>
<evidence type="ECO:0000256" key="5">
    <source>
        <dbReference type="SAM" id="MobiDB-lite"/>
    </source>
</evidence>
<dbReference type="CDD" id="cd06225">
    <property type="entry name" value="HAMP"/>
    <property type="match status" value="1"/>
</dbReference>
<evidence type="ECO:0000259" key="7">
    <source>
        <dbReference type="PROSITE" id="PS50111"/>
    </source>
</evidence>
<dbReference type="GO" id="GO:0006935">
    <property type="term" value="P:chemotaxis"/>
    <property type="evidence" value="ECO:0007669"/>
    <property type="project" value="UniProtKB-KW"/>
</dbReference>
<dbReference type="Pfam" id="PF00015">
    <property type="entry name" value="MCPsignal"/>
    <property type="match status" value="1"/>
</dbReference>
<sequence>MATHNETKSVSAAAKRRGGLGVRGKLTAAVAGISTLTVVAIGIAVVSFQGAQSEFKRFNEEQVPQVISAGELATFSTDVTIASSQLINAEEETERTEAFERLTAAVGTLISSAEAQGSSADSAPAVVELRERAQAFEANLDELDGLTRQNIVIREERDRRLVELFALHDSLALALQPLADDAYYTLIFDGESAAVEASDVIGGILNEDMQTFRRLLSLRIEAGSTSAATSGYLLTEDGALARTFDDRMIAASDRLKLLIEQLQASGNLPPIEAELTMLADMPTAARTMRRDPLFASGSPATRRFMSQLIDVGHSVDLALIDAVDDMLFDLTIGGERAVERSTATITELVDIQVKQLKETLEMISTLREFTALIVQGALTNDPEAIRRLQDRALGLFLTLGTKMQATGYSDDAGQLPQLQTFADSNNGLIALRGQQLAITEEVGMIVDTVFTDTVAMNGLIAQVVDTRRAAIAADSTALAESLQARGYLLMTLGAAVLLLAGLIGYFVISRGIARPLTSLIGATRDLADGKLDVTIAHAGRSDELGQLARALGVFRENAIEKARMEAEAEGTRAEREANREERERMKAENARVTQIAVDALGEGLARLAEGDVSVRIDEPFVSSLESLRLHFNSSMHKLSETLEMVRENAHSISSASAEMRAGTDDLSRRTEQQAASLEETAAALEEITATVRNSSTQADNARRMADEAKAGAERSRVVVEDAIAAMARIEDASGQIARIIGVIDEIAFQTNLLALNAGVEAARAGDAGRGFAVVAQEVRDLAGRASGAAKEIKELINRSGTEVDAGVKLVRATGDALSEIEQHVVQVNAAVATIATAAREQSAGLGEINHAVNHMDQMTQQNAAMVEETTAATHTLAGEAEALRELVAQFVIDAPARSTQRRAA</sequence>
<dbReference type="AlphaFoldDB" id="A0A3S9B081"/>
<comment type="similarity">
    <text evidence="3">Belongs to the methyl-accepting chemotaxis (MCP) protein family.</text>
</comment>
<comment type="subcellular location">
    <subcellularLocation>
        <location evidence="1">Membrane</location>
    </subcellularLocation>
</comment>
<evidence type="ECO:0000256" key="3">
    <source>
        <dbReference type="ARBA" id="ARBA00029447"/>
    </source>
</evidence>
<dbReference type="RefSeq" id="WP_126007464.1">
    <property type="nucleotide sequence ID" value="NZ_CP032509.1"/>
</dbReference>
<evidence type="ECO:0000256" key="1">
    <source>
        <dbReference type="ARBA" id="ARBA00004370"/>
    </source>
</evidence>
<dbReference type="GO" id="GO:0016020">
    <property type="term" value="C:membrane"/>
    <property type="evidence" value="ECO:0007669"/>
    <property type="project" value="UniProtKB-SubCell"/>
</dbReference>
<feature type="transmembrane region" description="Helical" evidence="6">
    <location>
        <begin position="26"/>
        <end position="48"/>
    </location>
</feature>
<dbReference type="InterPro" id="IPR004090">
    <property type="entry name" value="Chemotax_Me-accpt_rcpt"/>
</dbReference>
<evidence type="ECO:0000256" key="2">
    <source>
        <dbReference type="ARBA" id="ARBA00022500"/>
    </source>
</evidence>
<organism evidence="9 10">
    <name type="scientific">Georhizobium profundi</name>
    <dbReference type="NCBI Taxonomy" id="2341112"/>
    <lineage>
        <taxon>Bacteria</taxon>
        <taxon>Pseudomonadati</taxon>
        <taxon>Pseudomonadota</taxon>
        <taxon>Alphaproteobacteria</taxon>
        <taxon>Hyphomicrobiales</taxon>
        <taxon>Rhizobiaceae</taxon>
        <taxon>Georhizobium</taxon>
    </lineage>
</organism>
<keyword evidence="6" id="KW-1133">Transmembrane helix</keyword>
<keyword evidence="6" id="KW-0812">Transmembrane</keyword>
<evidence type="ECO:0000313" key="9">
    <source>
        <dbReference type="EMBL" id="AZN70354.1"/>
    </source>
</evidence>
<dbReference type="InterPro" id="IPR038188">
    <property type="entry name" value="TorS_sensor_sf"/>
</dbReference>
<proteinExistence type="inferred from homology"/>
<dbReference type="Pfam" id="PF00672">
    <property type="entry name" value="HAMP"/>
    <property type="match status" value="1"/>
</dbReference>
<dbReference type="InterPro" id="IPR051310">
    <property type="entry name" value="MCP_chemotaxis"/>
</dbReference>
<dbReference type="PROSITE" id="PS50111">
    <property type="entry name" value="CHEMOTAXIS_TRANSDUC_2"/>
    <property type="match status" value="1"/>
</dbReference>
<dbReference type="Pfam" id="PF21689">
    <property type="entry name" value="TorS_sensor_domain"/>
    <property type="match status" value="1"/>
</dbReference>